<reference evidence="1 2" key="1">
    <citation type="journal article" date="2014" name="Genome Biol. Evol.">
        <title>The secreted proteins of Achlya hypogyna and Thraustotheca clavata identify the ancestral oomycete secretome and reveal gene acquisitions by horizontal gene transfer.</title>
        <authorList>
            <person name="Misner I."/>
            <person name="Blouin N."/>
            <person name="Leonard G."/>
            <person name="Richards T.A."/>
            <person name="Lane C.E."/>
        </authorList>
    </citation>
    <scope>NUCLEOTIDE SEQUENCE [LARGE SCALE GENOMIC DNA]</scope>
    <source>
        <strain evidence="1 2">ATCC 34112</strain>
    </source>
</reference>
<proteinExistence type="predicted"/>
<gene>
    <name evidence="1" type="ORF">THRCLA_23078</name>
</gene>
<name>A0A1V9YF45_9STRA</name>
<dbReference type="OrthoDB" id="10260545at2759"/>
<comment type="caution">
    <text evidence="1">The sequence shown here is derived from an EMBL/GenBank/DDBJ whole genome shotgun (WGS) entry which is preliminary data.</text>
</comment>
<organism evidence="1 2">
    <name type="scientific">Thraustotheca clavata</name>
    <dbReference type="NCBI Taxonomy" id="74557"/>
    <lineage>
        <taxon>Eukaryota</taxon>
        <taxon>Sar</taxon>
        <taxon>Stramenopiles</taxon>
        <taxon>Oomycota</taxon>
        <taxon>Saprolegniomycetes</taxon>
        <taxon>Saprolegniales</taxon>
        <taxon>Achlyaceae</taxon>
        <taxon>Thraustotheca</taxon>
    </lineage>
</organism>
<sequence>MSSYSHYQFCSTASNQTTFCSDGDGIQIYLLVVDYLCTIAKERIAVSVTRAMKFPNPNAWKSADTIKLLRKKLSGLVIARAIDIALSIQSAYKFVVEELDIVENVFLVLTIASAEWCIILVLL</sequence>
<keyword evidence="2" id="KW-1185">Reference proteome</keyword>
<dbReference type="Proteomes" id="UP000243217">
    <property type="component" value="Unassembled WGS sequence"/>
</dbReference>
<evidence type="ECO:0000313" key="1">
    <source>
        <dbReference type="EMBL" id="OQR84374.1"/>
    </source>
</evidence>
<dbReference type="EMBL" id="JNBS01003997">
    <property type="protein sequence ID" value="OQR84374.1"/>
    <property type="molecule type" value="Genomic_DNA"/>
</dbReference>
<accession>A0A1V9YF45</accession>
<protein>
    <submittedName>
        <fullName evidence="1">Uncharacterized protein</fullName>
    </submittedName>
</protein>
<dbReference type="AlphaFoldDB" id="A0A1V9YF45"/>
<evidence type="ECO:0000313" key="2">
    <source>
        <dbReference type="Proteomes" id="UP000243217"/>
    </source>
</evidence>